<feature type="signal peptide" evidence="1">
    <location>
        <begin position="1"/>
        <end position="20"/>
    </location>
</feature>
<keyword evidence="1" id="KW-0732">Signal</keyword>
<accession>A0A832MJN2</accession>
<dbReference type="SMART" id="SM01235">
    <property type="entry name" value="Haem_bd"/>
    <property type="match status" value="1"/>
</dbReference>
<evidence type="ECO:0000313" key="3">
    <source>
        <dbReference type="EMBL" id="HGZ43040.1"/>
    </source>
</evidence>
<feature type="domain" description="Haem-binding" evidence="2">
    <location>
        <begin position="16"/>
        <end position="145"/>
    </location>
</feature>
<feature type="chain" id="PRO_5033028391" description="Haem-binding domain-containing protein" evidence="1">
    <location>
        <begin position="21"/>
        <end position="157"/>
    </location>
</feature>
<organism evidence="3">
    <name type="scientific">Eiseniibacteriota bacterium</name>
    <dbReference type="NCBI Taxonomy" id="2212470"/>
    <lineage>
        <taxon>Bacteria</taxon>
        <taxon>Candidatus Eiseniibacteriota</taxon>
    </lineage>
</organism>
<reference evidence="3" key="1">
    <citation type="journal article" date="2020" name="mSystems">
        <title>Genome- and Community-Level Interaction Insights into Carbon Utilization and Element Cycling Functions of Hydrothermarchaeota in Hydrothermal Sediment.</title>
        <authorList>
            <person name="Zhou Z."/>
            <person name="Liu Y."/>
            <person name="Xu W."/>
            <person name="Pan J."/>
            <person name="Luo Z.H."/>
            <person name="Li M."/>
        </authorList>
    </citation>
    <scope>NUCLEOTIDE SEQUENCE [LARGE SCALE GENOMIC DNA]</scope>
    <source>
        <strain evidence="3">SpSt-381</strain>
    </source>
</reference>
<name>A0A832MJN2_UNCEI</name>
<sequence length="157" mass="17478">MSARLPAPALAVAAVVAAAAAIQLVPVRRDNPPVGFEVEAPPAVREVLERACYDCHSNRTRWPWYGRIAPVSWLVARDVHKGRRELNFTEWPAFDFEEQEHLLADIAKQVERRRMPLPIYLTLHPEARISAGERRALVAWARGQDAAASAAEPDGGR</sequence>
<dbReference type="Pfam" id="PF14376">
    <property type="entry name" value="Haem_bd"/>
    <property type="match status" value="1"/>
</dbReference>
<evidence type="ECO:0000256" key="1">
    <source>
        <dbReference type="SAM" id="SignalP"/>
    </source>
</evidence>
<dbReference type="AlphaFoldDB" id="A0A832MJN2"/>
<protein>
    <recommendedName>
        <fullName evidence="2">Haem-binding domain-containing protein</fullName>
    </recommendedName>
</protein>
<gene>
    <name evidence="3" type="ORF">ENR23_06390</name>
</gene>
<dbReference type="EMBL" id="DSQF01000012">
    <property type="protein sequence ID" value="HGZ43040.1"/>
    <property type="molecule type" value="Genomic_DNA"/>
</dbReference>
<dbReference type="InterPro" id="IPR025992">
    <property type="entry name" value="Haem-bd"/>
</dbReference>
<comment type="caution">
    <text evidence="3">The sequence shown here is derived from an EMBL/GenBank/DDBJ whole genome shotgun (WGS) entry which is preliminary data.</text>
</comment>
<evidence type="ECO:0000259" key="2">
    <source>
        <dbReference type="SMART" id="SM01235"/>
    </source>
</evidence>
<proteinExistence type="predicted"/>